<name>A0A1R0XAJ8_9BACL</name>
<sequence length="64" mass="7741">MIRKNGSMIITKSRNLELLILIDLIMVIHGYFNHDVPNVFFRLYIPKWYWQVILSEKTQLFENS</sequence>
<comment type="caution">
    <text evidence="2">The sequence shown here is derived from an EMBL/GenBank/DDBJ whole genome shotgun (WGS) entry which is preliminary data.</text>
</comment>
<dbReference type="Proteomes" id="UP000187465">
    <property type="component" value="Unassembled WGS sequence"/>
</dbReference>
<evidence type="ECO:0000313" key="3">
    <source>
        <dbReference type="Proteomes" id="UP000187465"/>
    </source>
</evidence>
<evidence type="ECO:0000313" key="2">
    <source>
        <dbReference type="EMBL" id="OMD31735.1"/>
    </source>
</evidence>
<dbReference type="EMBL" id="MKQP01000020">
    <property type="protein sequence ID" value="OMD31735.1"/>
    <property type="molecule type" value="Genomic_DNA"/>
</dbReference>
<gene>
    <name evidence="2" type="ORF">BJP51_18100</name>
</gene>
<dbReference type="RefSeq" id="WP_076179133.1">
    <property type="nucleotide sequence ID" value="NZ_MKQP01000020.1"/>
</dbReference>
<accession>A0A1R0XAJ8</accession>
<feature type="transmembrane region" description="Helical" evidence="1">
    <location>
        <begin position="16"/>
        <end position="32"/>
    </location>
</feature>
<keyword evidence="1" id="KW-0472">Membrane</keyword>
<evidence type="ECO:0000256" key="1">
    <source>
        <dbReference type="SAM" id="Phobius"/>
    </source>
</evidence>
<organism evidence="2 3">
    <name type="scientific">Paenibacillus odorifer</name>
    <dbReference type="NCBI Taxonomy" id="189426"/>
    <lineage>
        <taxon>Bacteria</taxon>
        <taxon>Bacillati</taxon>
        <taxon>Bacillota</taxon>
        <taxon>Bacilli</taxon>
        <taxon>Bacillales</taxon>
        <taxon>Paenibacillaceae</taxon>
        <taxon>Paenibacillus</taxon>
    </lineage>
</organism>
<dbReference type="AlphaFoldDB" id="A0A1R0XAJ8"/>
<proteinExistence type="predicted"/>
<protein>
    <submittedName>
        <fullName evidence="2">Uncharacterized protein</fullName>
    </submittedName>
</protein>
<reference evidence="2 3" key="1">
    <citation type="submission" date="2016-10" db="EMBL/GenBank/DDBJ databases">
        <title>Paenibacillus species isolates.</title>
        <authorList>
            <person name="Beno S.M."/>
        </authorList>
    </citation>
    <scope>NUCLEOTIDE SEQUENCE [LARGE SCALE GENOMIC DNA]</scope>
    <source>
        <strain evidence="2 3">FSL H7-0604</strain>
    </source>
</reference>
<keyword evidence="1" id="KW-1133">Transmembrane helix</keyword>
<keyword evidence="1" id="KW-0812">Transmembrane</keyword>